<dbReference type="KEGG" id="pmai:CF386_07055"/>
<dbReference type="RefSeq" id="WP_089073677.1">
    <property type="nucleotide sequence ID" value="NZ_CBCSAM010000001.1"/>
</dbReference>
<evidence type="ECO:0008006" key="4">
    <source>
        <dbReference type="Google" id="ProtNLM"/>
    </source>
</evidence>
<keyword evidence="1" id="KW-0812">Transmembrane</keyword>
<keyword evidence="3" id="KW-1185">Reference proteome</keyword>
<dbReference type="AlphaFoldDB" id="A0A220VEJ7"/>
<feature type="transmembrane region" description="Helical" evidence="1">
    <location>
        <begin position="20"/>
        <end position="40"/>
    </location>
</feature>
<organism evidence="2 3">
    <name type="scientific">Paraphotobacterium marinum</name>
    <dbReference type="NCBI Taxonomy" id="1755811"/>
    <lineage>
        <taxon>Bacteria</taxon>
        <taxon>Pseudomonadati</taxon>
        <taxon>Pseudomonadota</taxon>
        <taxon>Gammaproteobacteria</taxon>
        <taxon>Vibrionales</taxon>
        <taxon>Vibrionaceae</taxon>
        <taxon>Paraphotobacterium</taxon>
    </lineage>
</organism>
<evidence type="ECO:0000256" key="1">
    <source>
        <dbReference type="SAM" id="Phobius"/>
    </source>
</evidence>
<keyword evidence="1" id="KW-0472">Membrane</keyword>
<evidence type="ECO:0000313" key="3">
    <source>
        <dbReference type="Proteomes" id="UP000242175"/>
    </source>
</evidence>
<reference evidence="2 3" key="1">
    <citation type="journal article" date="2016" name="Int. J. Syst. Evol. Microbiol.">
        <title>Paraphotobacterium marinum gen. nov., sp. nov., a member of the family Vibrionaceae, isolated from surface seawater.</title>
        <authorList>
            <person name="Huang Z."/>
            <person name="Dong C."/>
            <person name="Shao Z."/>
        </authorList>
    </citation>
    <scope>NUCLEOTIDE SEQUENCE [LARGE SCALE GENOMIC DNA]</scope>
    <source>
        <strain evidence="2 3">NSCS20N07D</strain>
    </source>
</reference>
<accession>A0A220VEJ7</accession>
<dbReference type="EMBL" id="CP022355">
    <property type="protein sequence ID" value="ASK78769.1"/>
    <property type="molecule type" value="Genomic_DNA"/>
</dbReference>
<proteinExistence type="predicted"/>
<sequence length="71" mass="8372">MKQYLLNIFEMHGMGDYVWSAYSVFIIGFFFFILVNFLILKKLRTVDKTVLNKGEKDSSKIRTRVGHYESS</sequence>
<gene>
    <name evidence="2" type="ORF">CF386_07055</name>
</gene>
<evidence type="ECO:0000313" key="2">
    <source>
        <dbReference type="EMBL" id="ASK78769.1"/>
    </source>
</evidence>
<protein>
    <recommendedName>
        <fullName evidence="4">Heme exporter protein D</fullName>
    </recommendedName>
</protein>
<keyword evidence="1" id="KW-1133">Transmembrane helix</keyword>
<name>A0A220VEJ7_9GAMM</name>
<dbReference type="Proteomes" id="UP000242175">
    <property type="component" value="Chromosome large"/>
</dbReference>